<dbReference type="EMBL" id="JAWONS010000011">
    <property type="protein sequence ID" value="MDW2796057.1"/>
    <property type="molecule type" value="Genomic_DNA"/>
</dbReference>
<reference evidence="1 2" key="1">
    <citation type="submission" date="2023-10" db="EMBL/GenBank/DDBJ databases">
        <title>A novel Glycoside Hydrolase 43-Like Enzyme from Clostrdium boliviensis is an Endo-xylanase, and a Candidate for Xylooligosaccharides Production from Different Xylan Substrates.</title>
        <authorList>
            <person name="Alvarez M.T."/>
            <person name="Rocabado-Villegas L.R."/>
            <person name="Salas-Veizaga D.M."/>
            <person name="Linares-Pasten J.A."/>
            <person name="Gudmundsdottir E.E."/>
            <person name="Hreggvidsson G.O."/>
            <person name="Adlercreutz P."/>
            <person name="Nordberg Karlsson E."/>
        </authorList>
    </citation>
    <scope>NUCLEOTIDE SEQUENCE [LARGE SCALE GENOMIC DNA]</scope>
    <source>
        <strain evidence="1 2">E-1</strain>
    </source>
</reference>
<proteinExistence type="predicted"/>
<gene>
    <name evidence="1" type="ORF">RZO55_00460</name>
</gene>
<organism evidence="1 2">
    <name type="scientific">Clostridium boliviensis</name>
    <dbReference type="NCBI Taxonomy" id="318465"/>
    <lineage>
        <taxon>Bacteria</taxon>
        <taxon>Bacillati</taxon>
        <taxon>Bacillota</taxon>
        <taxon>Clostridia</taxon>
        <taxon>Eubacteriales</taxon>
        <taxon>Clostridiaceae</taxon>
        <taxon>Clostridium</taxon>
    </lineage>
</organism>
<dbReference type="Proteomes" id="UP001276854">
    <property type="component" value="Unassembled WGS sequence"/>
</dbReference>
<accession>A0ABU4GGC5</accession>
<evidence type="ECO:0000313" key="2">
    <source>
        <dbReference type="Proteomes" id="UP001276854"/>
    </source>
</evidence>
<dbReference type="RefSeq" id="WP_318062336.1">
    <property type="nucleotide sequence ID" value="NZ_JAWONS010000011.1"/>
</dbReference>
<evidence type="ECO:0008006" key="3">
    <source>
        <dbReference type="Google" id="ProtNLM"/>
    </source>
</evidence>
<keyword evidence="2" id="KW-1185">Reference proteome</keyword>
<sequence>MFVTIITISLLSVTIIRGACNGTDDEITDRKLSLSDRRRLSKTDKHRLCILLKVYNRQADKCDKIDKYRRLDYQKEKKGDDDLC</sequence>
<protein>
    <recommendedName>
        <fullName evidence="3">Secreted protein</fullName>
    </recommendedName>
</protein>
<name>A0ABU4GGC5_9CLOT</name>
<evidence type="ECO:0000313" key="1">
    <source>
        <dbReference type="EMBL" id="MDW2796057.1"/>
    </source>
</evidence>
<comment type="caution">
    <text evidence="1">The sequence shown here is derived from an EMBL/GenBank/DDBJ whole genome shotgun (WGS) entry which is preliminary data.</text>
</comment>